<feature type="compositionally biased region" description="Low complexity" evidence="3">
    <location>
        <begin position="1033"/>
        <end position="1048"/>
    </location>
</feature>
<dbReference type="STRING" id="39966.A0A369JI64"/>
<dbReference type="PROSITE" id="PS50157">
    <property type="entry name" value="ZINC_FINGER_C2H2_2"/>
    <property type="match status" value="2"/>
</dbReference>
<gene>
    <name evidence="5" type="ORF">Hypma_012842</name>
</gene>
<evidence type="ECO:0000256" key="2">
    <source>
        <dbReference type="SAM" id="Coils"/>
    </source>
</evidence>
<evidence type="ECO:0000256" key="3">
    <source>
        <dbReference type="SAM" id="MobiDB-lite"/>
    </source>
</evidence>
<evidence type="ECO:0000313" key="5">
    <source>
        <dbReference type="EMBL" id="RDB20095.1"/>
    </source>
</evidence>
<comment type="caution">
    <text evidence="5">The sequence shown here is derived from an EMBL/GenBank/DDBJ whole genome shotgun (WGS) entry which is preliminary data.</text>
</comment>
<dbReference type="GO" id="GO:0008270">
    <property type="term" value="F:zinc ion binding"/>
    <property type="evidence" value="ECO:0007669"/>
    <property type="project" value="UniProtKB-KW"/>
</dbReference>
<evidence type="ECO:0000313" key="6">
    <source>
        <dbReference type="Proteomes" id="UP000076154"/>
    </source>
</evidence>
<feature type="compositionally biased region" description="Pro residues" evidence="3">
    <location>
        <begin position="669"/>
        <end position="684"/>
    </location>
</feature>
<feature type="region of interest" description="Disordered" evidence="3">
    <location>
        <begin position="641"/>
        <end position="713"/>
    </location>
</feature>
<feature type="compositionally biased region" description="Polar residues" evidence="3">
    <location>
        <begin position="1102"/>
        <end position="1116"/>
    </location>
</feature>
<keyword evidence="1" id="KW-0863">Zinc-finger</keyword>
<dbReference type="SMART" id="SM00355">
    <property type="entry name" value="ZnF_C2H2"/>
    <property type="match status" value="3"/>
</dbReference>
<name>A0A369JI64_HYPMA</name>
<evidence type="ECO:0000256" key="1">
    <source>
        <dbReference type="PROSITE-ProRule" id="PRU00042"/>
    </source>
</evidence>
<evidence type="ECO:0000259" key="4">
    <source>
        <dbReference type="PROSITE" id="PS50157"/>
    </source>
</evidence>
<feature type="region of interest" description="Disordered" evidence="3">
    <location>
        <begin position="560"/>
        <end position="601"/>
    </location>
</feature>
<feature type="compositionally biased region" description="Low complexity" evidence="3">
    <location>
        <begin position="482"/>
        <end position="491"/>
    </location>
</feature>
<dbReference type="AlphaFoldDB" id="A0A369JI64"/>
<keyword evidence="1" id="KW-0862">Zinc</keyword>
<dbReference type="OrthoDB" id="3254002at2759"/>
<feature type="region of interest" description="Disordered" evidence="3">
    <location>
        <begin position="269"/>
        <end position="288"/>
    </location>
</feature>
<feature type="region of interest" description="Disordered" evidence="3">
    <location>
        <begin position="482"/>
        <end position="522"/>
    </location>
</feature>
<feature type="compositionally biased region" description="Pro residues" evidence="3">
    <location>
        <begin position="508"/>
        <end position="517"/>
    </location>
</feature>
<feature type="domain" description="C2H2-type" evidence="4">
    <location>
        <begin position="892"/>
        <end position="917"/>
    </location>
</feature>
<organism evidence="5 6">
    <name type="scientific">Hypsizygus marmoreus</name>
    <name type="common">White beech mushroom</name>
    <name type="synonym">Agaricus marmoreus</name>
    <dbReference type="NCBI Taxonomy" id="39966"/>
    <lineage>
        <taxon>Eukaryota</taxon>
        <taxon>Fungi</taxon>
        <taxon>Dikarya</taxon>
        <taxon>Basidiomycota</taxon>
        <taxon>Agaricomycotina</taxon>
        <taxon>Agaricomycetes</taxon>
        <taxon>Agaricomycetidae</taxon>
        <taxon>Agaricales</taxon>
        <taxon>Tricholomatineae</taxon>
        <taxon>Lyophyllaceae</taxon>
        <taxon>Hypsizygus</taxon>
    </lineage>
</organism>
<feature type="domain" description="C2H2-type" evidence="4">
    <location>
        <begin position="921"/>
        <end position="951"/>
    </location>
</feature>
<feature type="coiled-coil region" evidence="2">
    <location>
        <begin position="24"/>
        <end position="58"/>
    </location>
</feature>
<feature type="region of interest" description="Disordered" evidence="3">
    <location>
        <begin position="1097"/>
        <end position="1128"/>
    </location>
</feature>
<dbReference type="Gene3D" id="3.30.160.60">
    <property type="entry name" value="Classic Zinc Finger"/>
    <property type="match status" value="1"/>
</dbReference>
<sequence>MSAGRPTTTLAISEEQYLVNQARIKQARATVDNFAVMNEEAKRNYDLQKELLKRIEEGREAERLLQALRNGGGPSPPLEITGPTQQMRTESRHHPPPPRSGGVANLNGNAQAGFYNPQPRPQREASATSSSSQTANRVPHRSVPANNSGLQPGTFNISQQQQQQRWAQMQLQQQQQLQGQSYAQRTRFYGSQASPNAVRQAISAVRGRQALPMQPVVTQSRNLLQMQQPAVQVTAYGAPPPMPPVPNFIGTAYNPTNATFRPAAASTSSSLAGALDERPQKPSANVTSNVLDRPQLHSRPHEGIAPDFRQLAIPASSAATANTLASAAAFESIPVPVASDATAASVSATKLSSHHNGSTTLPTSSPPAPAPSTVPVPTAAFMADLLNTPSATARLKSLIDVWSPSAPPHSFFSLAGSQIKVYKDLNSHIFLVVPENIEAKKFMYLDVGQVFTKAASGMHQNIAMNVPLVGAEQAKSYSPYNIPSYPSTSSSQGAPIPNTVDQPKPSGSVPPPPPPFLPTTSTLTHDQVQTQAVVPIPPAAPPRTPAQADKKRLAKDILRALGHSPQKRSRPADGTSSPSAEPPAKRHAPELSPEEGSLSPVPITRTLESLNANPNVAVPSKSPLVRLESIQLYHTKDFEPHEPYADLPDSHVTSISSTKPSGASSLHPPSVPKPSPSTLPPKPPKTLTLNAPDKPLINGASISTKREAAELNTPTDRVPAITYQSRNKTPLFLPSPTSSPPASAAVETTPIAEHLFDLDEEPWSSRQIEKKRQPFYILVPPPPDYVLEFKAQLSRKRRSRASHILVDGIDSGIERRASSRLQEDEDVFDIDPASNGFVNDDSEREAVLLSCSRISERPCKWNGCTVIMSSAAKLIEHFAMEHRPQSTSKNLFVCMWQQCGRRERNATQLFSHLRSHAIIPLLCAYGDCEESFRSPRQLAKHHQAEHSNDPPKLSASIYAPKLDTPVAIPEVVPSYLIEPVRRASMSKERHAVIGPWVLRNIAGPVNIEKRYNAAKRLQTSGGERRRSNQPYDFLSFPSTNFSTTPSQPSRLRDLGNLYSGEVSELVNDGMVLWHVPEMKDEEKDDIHLLQSSVVGAKHKESQGQTVRSDALEQSISSDEEAVENMLAM</sequence>
<feature type="compositionally biased region" description="Polar residues" evidence="3">
    <location>
        <begin position="651"/>
        <end position="664"/>
    </location>
</feature>
<keyword evidence="2" id="KW-0175">Coiled coil</keyword>
<feature type="region of interest" description="Disordered" evidence="3">
    <location>
        <begin position="68"/>
        <end position="162"/>
    </location>
</feature>
<feature type="compositionally biased region" description="Low complexity" evidence="3">
    <location>
        <begin position="125"/>
        <end position="135"/>
    </location>
</feature>
<accession>A0A369JI64</accession>
<dbReference type="PROSITE" id="PS00028">
    <property type="entry name" value="ZINC_FINGER_C2H2_1"/>
    <property type="match status" value="1"/>
</dbReference>
<protein>
    <recommendedName>
        <fullName evidence="4">C2H2-type domain-containing protein</fullName>
    </recommendedName>
</protein>
<dbReference type="InParanoid" id="A0A369JI64"/>
<dbReference type="Proteomes" id="UP000076154">
    <property type="component" value="Unassembled WGS sequence"/>
</dbReference>
<keyword evidence="6" id="KW-1185">Reference proteome</keyword>
<feature type="region of interest" description="Disordered" evidence="3">
    <location>
        <begin position="1017"/>
        <end position="1048"/>
    </location>
</feature>
<dbReference type="InterPro" id="IPR013087">
    <property type="entry name" value="Znf_C2H2_type"/>
</dbReference>
<keyword evidence="1" id="KW-0479">Metal-binding</keyword>
<dbReference type="EMBL" id="LUEZ02000071">
    <property type="protein sequence ID" value="RDB20095.1"/>
    <property type="molecule type" value="Genomic_DNA"/>
</dbReference>
<feature type="compositionally biased region" description="Polar residues" evidence="3">
    <location>
        <begin position="144"/>
        <end position="158"/>
    </location>
</feature>
<proteinExistence type="predicted"/>
<feature type="region of interest" description="Disordered" evidence="3">
    <location>
        <begin position="349"/>
        <end position="374"/>
    </location>
</feature>
<feature type="compositionally biased region" description="Pro residues" evidence="3">
    <location>
        <begin position="364"/>
        <end position="374"/>
    </location>
</feature>
<reference evidence="5" key="1">
    <citation type="submission" date="2018-04" db="EMBL/GenBank/DDBJ databases">
        <title>Whole genome sequencing of Hypsizygus marmoreus.</title>
        <authorList>
            <person name="Choi I.-G."/>
            <person name="Min B."/>
            <person name="Kim J.-G."/>
            <person name="Kim S."/>
            <person name="Oh Y.-L."/>
            <person name="Kong W.-S."/>
            <person name="Park H."/>
            <person name="Jeong J."/>
            <person name="Song E.-S."/>
        </authorList>
    </citation>
    <scope>NUCLEOTIDE SEQUENCE [LARGE SCALE GENOMIC DNA]</scope>
    <source>
        <strain evidence="5">51987-8</strain>
    </source>
</reference>